<dbReference type="OrthoDB" id="9806005at2"/>
<keyword evidence="3" id="KW-1185">Reference proteome</keyword>
<protein>
    <submittedName>
        <fullName evidence="2">Acetyltransferase GNAT family protein</fullName>
    </submittedName>
</protein>
<dbReference type="GO" id="GO:0016747">
    <property type="term" value="F:acyltransferase activity, transferring groups other than amino-acyl groups"/>
    <property type="evidence" value="ECO:0007669"/>
    <property type="project" value="InterPro"/>
</dbReference>
<evidence type="ECO:0000313" key="3">
    <source>
        <dbReference type="Proteomes" id="UP000006512"/>
    </source>
</evidence>
<dbReference type="HOGENOM" id="CLU_053649_0_0_5"/>
<dbReference type="EMBL" id="GL883078">
    <property type="protein sequence ID" value="EGF90982.1"/>
    <property type="molecule type" value="Genomic_DNA"/>
</dbReference>
<dbReference type="eggNOG" id="COG0456">
    <property type="taxonomic scope" value="Bacteria"/>
</dbReference>
<gene>
    <name evidence="2" type="ORF">ABI_23950</name>
</gene>
<dbReference type="PANTHER" id="PTHR41368">
    <property type="entry name" value="PROTEIN YGHO"/>
    <property type="match status" value="1"/>
</dbReference>
<accession>F4QNS4</accession>
<dbReference type="InterPro" id="IPR016181">
    <property type="entry name" value="Acyl_CoA_acyltransferase"/>
</dbReference>
<dbReference type="Pfam" id="PF00583">
    <property type="entry name" value="Acetyltransf_1"/>
    <property type="match status" value="1"/>
</dbReference>
<dbReference type="InterPro" id="IPR039968">
    <property type="entry name" value="BcerS-like"/>
</dbReference>
<dbReference type="Proteomes" id="UP000006512">
    <property type="component" value="Unassembled WGS sequence"/>
</dbReference>
<keyword evidence="2" id="KW-0808">Transferase</keyword>
<name>F4QNS4_9CAUL</name>
<dbReference type="Gene3D" id="3.40.630.30">
    <property type="match status" value="1"/>
</dbReference>
<feature type="domain" description="N-acetyltransferase" evidence="1">
    <location>
        <begin position="210"/>
        <end position="365"/>
    </location>
</feature>
<dbReference type="PANTHER" id="PTHR41368:SF1">
    <property type="entry name" value="PROTEIN YGHO"/>
    <property type="match status" value="1"/>
</dbReference>
<dbReference type="AlphaFoldDB" id="F4QNS4"/>
<evidence type="ECO:0000259" key="1">
    <source>
        <dbReference type="PROSITE" id="PS51186"/>
    </source>
</evidence>
<dbReference type="SUPFAM" id="SSF55729">
    <property type="entry name" value="Acyl-CoA N-acyltransferases (Nat)"/>
    <property type="match status" value="1"/>
</dbReference>
<dbReference type="PROSITE" id="PS51186">
    <property type="entry name" value="GNAT"/>
    <property type="match status" value="1"/>
</dbReference>
<dbReference type="RefSeq" id="WP_006273166.1">
    <property type="nucleotide sequence ID" value="NZ_GL883078.1"/>
</dbReference>
<dbReference type="STRING" id="715226.ABI_23950"/>
<organism evidence="2 3">
    <name type="scientific">Asticcacaulis biprosthecium C19</name>
    <dbReference type="NCBI Taxonomy" id="715226"/>
    <lineage>
        <taxon>Bacteria</taxon>
        <taxon>Pseudomonadati</taxon>
        <taxon>Pseudomonadota</taxon>
        <taxon>Alphaproteobacteria</taxon>
        <taxon>Caulobacterales</taxon>
        <taxon>Caulobacteraceae</taxon>
        <taxon>Asticcacaulis</taxon>
    </lineage>
</organism>
<reference evidence="3" key="1">
    <citation type="submission" date="2011-03" db="EMBL/GenBank/DDBJ databases">
        <title>Draft genome sequence of Brevundimonas diminuta.</title>
        <authorList>
            <person name="Brown P.J.B."/>
            <person name="Buechlein A."/>
            <person name="Hemmerich C."/>
            <person name="Brun Y.V."/>
        </authorList>
    </citation>
    <scope>NUCLEOTIDE SEQUENCE [LARGE SCALE GENOMIC DNA]</scope>
    <source>
        <strain evidence="3">C19</strain>
    </source>
</reference>
<evidence type="ECO:0000313" key="2">
    <source>
        <dbReference type="EMBL" id="EGF90982.1"/>
    </source>
</evidence>
<dbReference type="InterPro" id="IPR000182">
    <property type="entry name" value="GNAT_dom"/>
</dbReference>
<proteinExistence type="predicted"/>
<sequence length="365" mass="40882">MLTLVSGNRDAFFEAPFHAYPADGPYVSPMRSDILRMLDPTDNPLLNAGNPYAFWTAHRDGRPIGRIIALVHQQSNARHGTRRAQFGFFDCADDPEAAALLLDAAKDFARRHDLTELAGNFNLTAMQQAGVVTEGFDARAYTDMVVNPAHIPTLLERNGFEAFFPMSTFTLDLATATPPQPDWDVLAAAGYRFAPIARSDFKARMEEARIVLNDGFSDNPMFVPLTADEFDFQAREMMTILDPRLSAMLHHDGRPVGTIICIPDLNGFMKASRSRYGLSAPWHFLRYRLNRRRAVIIFYSVARDHHGLGLNSAMLARVINALKTSGYDELGITWIADQNAASLRQMEKIGAQRLQRLHLFRKAIA</sequence>